<sequence length="142" mass="16354">MSQTTAKEITNTKKLSRSSKLFKTILNAIFEKKGENVISLDLRKIDESVADFFIICEATTSTQVKSIADAIQTNVWNECEEDVYRTEGYKDSNWILVDFVNIVIHIMQPNSRKYYQLEEMWSDAGIVEHQDLPKIVKSTKTI</sequence>
<comment type="similarity">
    <text evidence="1 2">Belongs to the Iojap/RsfS family.</text>
</comment>
<keyword evidence="2" id="KW-0963">Cytoplasm</keyword>
<dbReference type="InterPro" id="IPR043519">
    <property type="entry name" value="NT_sf"/>
</dbReference>
<comment type="function">
    <text evidence="2">Functions as a ribosomal silencing factor. Interacts with ribosomal protein uL14 (rplN), blocking formation of intersubunit bridge B8. Prevents association of the 30S and 50S ribosomal subunits and the formation of functional ribosomes, thus repressing translation.</text>
</comment>
<comment type="caution">
    <text evidence="3">The sequence shown here is derived from an EMBL/GenBank/DDBJ whole genome shotgun (WGS) entry which is preliminary data.</text>
</comment>
<evidence type="ECO:0000313" key="3">
    <source>
        <dbReference type="EMBL" id="MDA3615147.1"/>
    </source>
</evidence>
<dbReference type="Proteomes" id="UP001210231">
    <property type="component" value="Unassembled WGS sequence"/>
</dbReference>
<keyword evidence="2" id="KW-0678">Repressor</keyword>
<evidence type="ECO:0000313" key="4">
    <source>
        <dbReference type="Proteomes" id="UP001210231"/>
    </source>
</evidence>
<dbReference type="HAMAP" id="MF_01477">
    <property type="entry name" value="Iojap_RsfS"/>
    <property type="match status" value="1"/>
</dbReference>
<dbReference type="Gene3D" id="3.30.460.10">
    <property type="entry name" value="Beta Polymerase, domain 2"/>
    <property type="match status" value="1"/>
</dbReference>
<dbReference type="SUPFAM" id="SSF81301">
    <property type="entry name" value="Nucleotidyltransferase"/>
    <property type="match status" value="1"/>
</dbReference>
<protein>
    <recommendedName>
        <fullName evidence="2">Ribosomal silencing factor RsfS</fullName>
    </recommendedName>
</protein>
<keyword evidence="2" id="KW-0810">Translation regulation</keyword>
<organism evidence="3 4">
    <name type="scientific">Polluticaenibacter yanchengensis</name>
    <dbReference type="NCBI Taxonomy" id="3014562"/>
    <lineage>
        <taxon>Bacteria</taxon>
        <taxon>Pseudomonadati</taxon>
        <taxon>Bacteroidota</taxon>
        <taxon>Chitinophagia</taxon>
        <taxon>Chitinophagales</taxon>
        <taxon>Chitinophagaceae</taxon>
        <taxon>Polluticaenibacter</taxon>
    </lineage>
</organism>
<dbReference type="EMBL" id="JAQGEF010000010">
    <property type="protein sequence ID" value="MDA3615147.1"/>
    <property type="molecule type" value="Genomic_DNA"/>
</dbReference>
<dbReference type="PANTHER" id="PTHR21043">
    <property type="entry name" value="IOJAP SUPERFAMILY ORTHOLOG"/>
    <property type="match status" value="1"/>
</dbReference>
<comment type="subcellular location">
    <subcellularLocation>
        <location evidence="2">Cytoplasm</location>
    </subcellularLocation>
</comment>
<name>A0ABT4ULF3_9BACT</name>
<keyword evidence="4" id="KW-1185">Reference proteome</keyword>
<proteinExistence type="inferred from homology"/>
<dbReference type="RefSeq" id="WP_407031471.1">
    <property type="nucleotide sequence ID" value="NZ_JAQGEF010000010.1"/>
</dbReference>
<accession>A0ABT4ULF3</accession>
<dbReference type="NCBIfam" id="TIGR00090">
    <property type="entry name" value="rsfS_iojap_ybeB"/>
    <property type="match status" value="1"/>
</dbReference>
<comment type="subunit">
    <text evidence="2">Interacts with ribosomal protein uL14 (rplN).</text>
</comment>
<evidence type="ECO:0000256" key="1">
    <source>
        <dbReference type="ARBA" id="ARBA00010574"/>
    </source>
</evidence>
<dbReference type="PANTHER" id="PTHR21043:SF0">
    <property type="entry name" value="MITOCHONDRIAL ASSEMBLY OF RIBOSOMAL LARGE SUBUNIT PROTEIN 1"/>
    <property type="match status" value="1"/>
</dbReference>
<gene>
    <name evidence="2 3" type="primary">rsfS</name>
    <name evidence="3" type="ORF">O3P16_10035</name>
</gene>
<evidence type="ECO:0000256" key="2">
    <source>
        <dbReference type="HAMAP-Rule" id="MF_01477"/>
    </source>
</evidence>
<dbReference type="InterPro" id="IPR004394">
    <property type="entry name" value="Iojap/RsfS/C7orf30"/>
</dbReference>
<dbReference type="Pfam" id="PF02410">
    <property type="entry name" value="RsfS"/>
    <property type="match status" value="1"/>
</dbReference>
<reference evidence="3 4" key="1">
    <citation type="submission" date="2022-12" db="EMBL/GenBank/DDBJ databases">
        <title>Chitinophagaceae gen. sp. nov., a new member of the family Chitinophagaceae, isolated from soil in a chemical factory.</title>
        <authorList>
            <person name="Ke Z."/>
        </authorList>
    </citation>
    <scope>NUCLEOTIDE SEQUENCE [LARGE SCALE GENOMIC DNA]</scope>
    <source>
        <strain evidence="3 4">LY-5</strain>
    </source>
</reference>